<name>A0A1W1Y8A5_9BURK</name>
<evidence type="ECO:0000256" key="3">
    <source>
        <dbReference type="ARBA" id="ARBA00022448"/>
    </source>
</evidence>
<comment type="cofactor">
    <cofactor evidence="16">
        <name>heme</name>
        <dbReference type="ChEBI" id="CHEBI:30413"/>
    </cofactor>
    <text evidence="16">Binds 2 heme groups per subunit.</text>
</comment>
<dbReference type="SUPFAM" id="SSF46626">
    <property type="entry name" value="Cytochrome c"/>
    <property type="match status" value="2"/>
</dbReference>
<dbReference type="PIRSF" id="PIRSF038455">
    <property type="entry name" value="SoxA"/>
    <property type="match status" value="1"/>
</dbReference>
<evidence type="ECO:0000256" key="5">
    <source>
        <dbReference type="ARBA" id="ARBA00022679"/>
    </source>
</evidence>
<evidence type="ECO:0000313" key="21">
    <source>
        <dbReference type="Proteomes" id="UP000192708"/>
    </source>
</evidence>
<dbReference type="GO" id="GO:0070069">
    <property type="term" value="C:cytochrome complex"/>
    <property type="evidence" value="ECO:0007669"/>
    <property type="project" value="InterPro"/>
</dbReference>
<feature type="binding site" description="covalent" evidence="16">
    <location>
        <position position="65"/>
    </location>
    <ligand>
        <name>heme c</name>
        <dbReference type="ChEBI" id="CHEBI:61717"/>
        <label>1</label>
    </ligand>
</feature>
<keyword evidence="3 14" id="KW-0813">Transport</keyword>
<evidence type="ECO:0000256" key="7">
    <source>
        <dbReference type="ARBA" id="ARBA00022729"/>
    </source>
</evidence>
<evidence type="ECO:0000259" key="19">
    <source>
        <dbReference type="PROSITE" id="PS51007"/>
    </source>
</evidence>
<evidence type="ECO:0000313" key="20">
    <source>
        <dbReference type="EMBL" id="SMC32383.1"/>
    </source>
</evidence>
<dbReference type="GO" id="GO:0020037">
    <property type="term" value="F:heme binding"/>
    <property type="evidence" value="ECO:0007669"/>
    <property type="project" value="InterPro"/>
</dbReference>
<feature type="binding site" description="covalent" evidence="16">
    <location>
        <position position="176"/>
    </location>
    <ligand>
        <name>heme c</name>
        <dbReference type="ChEBI" id="CHEBI:61717"/>
        <label>2</label>
    </ligand>
</feature>
<keyword evidence="10 14" id="KW-0408">Iron</keyword>
<sequence>MKKSLVLLFTLGCLSQVVFGQNISDEIAKYREMIADGNPAELYAAAGEELWVKPNGPKQATLQQCDLGKGPGVVKGAFAELPRYFSDTNRVQDLESRLMSCMETLQGIASSDVIKDAFGKGLRKDLEAVVAYVVTESKDLPIKVVPKHPKEKEMAQLGAKIFFYQAGPMDFSCATCHSQNNKRIRLQDLPNITTAKGAAEGWGSWPAYRVSSGEFWTMQRRLNDCFRQQRLPMPIYGSDATVALSMYMASKGNGGIIQTPGLKR</sequence>
<dbReference type="Proteomes" id="UP000192708">
    <property type="component" value="Unassembled WGS sequence"/>
</dbReference>
<dbReference type="GO" id="GO:0019417">
    <property type="term" value="P:sulfur oxidation"/>
    <property type="evidence" value="ECO:0007669"/>
    <property type="project" value="InterPro"/>
</dbReference>
<evidence type="ECO:0000256" key="9">
    <source>
        <dbReference type="ARBA" id="ARBA00022982"/>
    </source>
</evidence>
<dbReference type="GO" id="GO:0009055">
    <property type="term" value="F:electron transfer activity"/>
    <property type="evidence" value="ECO:0007669"/>
    <property type="project" value="InterPro"/>
</dbReference>
<evidence type="ECO:0000256" key="17">
    <source>
        <dbReference type="PIRSR" id="PIRSR038455-3"/>
    </source>
</evidence>
<comment type="catalytic activity">
    <reaction evidence="13 14">
        <text>S-sulfanyl-L-cysteinyl-[SoxY protein] + thiosulfate + 2 Fe(III)-[cytochrome c] = S-(2-sulfodisulfanyl)-L-cysteinyl-[SoxY protein] + 2 Fe(II)-[cytochrome c] + 2 H(+)</text>
        <dbReference type="Rhea" id="RHEA:51224"/>
        <dbReference type="Rhea" id="RHEA-COMP:10350"/>
        <dbReference type="Rhea" id="RHEA-COMP:14399"/>
        <dbReference type="Rhea" id="RHEA-COMP:14689"/>
        <dbReference type="Rhea" id="RHEA-COMP:14690"/>
        <dbReference type="ChEBI" id="CHEBI:15378"/>
        <dbReference type="ChEBI" id="CHEBI:29033"/>
        <dbReference type="ChEBI" id="CHEBI:29034"/>
        <dbReference type="ChEBI" id="CHEBI:33542"/>
        <dbReference type="ChEBI" id="CHEBI:61963"/>
        <dbReference type="ChEBI" id="CHEBI:140664"/>
        <dbReference type="EC" id="2.8.5.2"/>
    </reaction>
</comment>
<feature type="binding site" description="axial binding residue" evidence="17">
    <location>
        <position position="225"/>
    </location>
    <ligand>
        <name>heme c</name>
        <dbReference type="ChEBI" id="CHEBI:61717"/>
        <label>2</label>
    </ligand>
    <ligandPart>
        <name>Fe</name>
        <dbReference type="ChEBI" id="CHEBI:18248"/>
    </ligandPart>
</feature>
<dbReference type="Gene3D" id="1.10.760.10">
    <property type="entry name" value="Cytochrome c-like domain"/>
    <property type="match status" value="2"/>
</dbReference>
<dbReference type="GO" id="GO:0016669">
    <property type="term" value="F:oxidoreductase activity, acting on a sulfur group of donors, cytochrome as acceptor"/>
    <property type="evidence" value="ECO:0007669"/>
    <property type="project" value="InterPro"/>
</dbReference>
<dbReference type="EC" id="2.8.5.2" evidence="14"/>
<dbReference type="AlphaFoldDB" id="A0A1W1Y8A5"/>
<dbReference type="InterPro" id="IPR009056">
    <property type="entry name" value="Cyt_c-like_dom"/>
</dbReference>
<feature type="domain" description="Cytochrome c" evidence="19">
    <location>
        <begin position="153"/>
        <end position="264"/>
    </location>
</feature>
<keyword evidence="21" id="KW-1185">Reference proteome</keyword>
<keyword evidence="5 14" id="KW-0808">Transferase</keyword>
<gene>
    <name evidence="20" type="ORF">SAMN06296008_10286</name>
</gene>
<feature type="binding site" description="axial binding residue" evidence="17">
    <location>
        <position position="101"/>
    </location>
    <ligand>
        <name>heme c</name>
        <dbReference type="ChEBI" id="CHEBI:61717"/>
        <label>1</label>
    </ligand>
    <ligandPart>
        <name>Fe</name>
        <dbReference type="ChEBI" id="CHEBI:18248"/>
    </ligandPart>
</feature>
<dbReference type="GO" id="GO:0046872">
    <property type="term" value="F:metal ion binding"/>
    <property type="evidence" value="ECO:0007669"/>
    <property type="project" value="UniProtKB-KW"/>
</dbReference>
<feature type="binding site" description="axial binding residue" evidence="17">
    <location>
        <position position="177"/>
    </location>
    <ligand>
        <name>heme c</name>
        <dbReference type="ChEBI" id="CHEBI:61717"/>
        <label>2</label>
    </ligand>
    <ligandPart>
        <name>Fe</name>
        <dbReference type="ChEBI" id="CHEBI:18248"/>
    </ligandPart>
</feature>
<keyword evidence="6 14" id="KW-0479">Metal-binding</keyword>
<dbReference type="InterPro" id="IPR025710">
    <property type="entry name" value="SoxA"/>
</dbReference>
<evidence type="ECO:0000256" key="18">
    <source>
        <dbReference type="SAM" id="SignalP"/>
    </source>
</evidence>
<keyword evidence="8 14" id="KW-0574">Periplasm</keyword>
<evidence type="ECO:0000256" key="11">
    <source>
        <dbReference type="ARBA" id="ARBA00025746"/>
    </source>
</evidence>
<organism evidence="20 21">
    <name type="scientific">Polynucleobacter kasalickyi</name>
    <dbReference type="NCBI Taxonomy" id="1938817"/>
    <lineage>
        <taxon>Bacteria</taxon>
        <taxon>Pseudomonadati</taxon>
        <taxon>Pseudomonadota</taxon>
        <taxon>Betaproteobacteria</taxon>
        <taxon>Burkholderiales</taxon>
        <taxon>Burkholderiaceae</taxon>
        <taxon>Polynucleobacter</taxon>
    </lineage>
</organism>
<feature type="binding site" description="covalent" evidence="16">
    <location>
        <position position="173"/>
    </location>
    <ligand>
        <name>heme c</name>
        <dbReference type="ChEBI" id="CHEBI:61717"/>
        <label>2</label>
    </ligand>
</feature>
<dbReference type="PROSITE" id="PS51007">
    <property type="entry name" value="CYTC"/>
    <property type="match status" value="1"/>
</dbReference>
<feature type="signal peptide" evidence="18">
    <location>
        <begin position="1"/>
        <end position="20"/>
    </location>
</feature>
<evidence type="ECO:0000256" key="4">
    <source>
        <dbReference type="ARBA" id="ARBA00022617"/>
    </source>
</evidence>
<evidence type="ECO:0000256" key="6">
    <source>
        <dbReference type="ARBA" id="ARBA00022723"/>
    </source>
</evidence>
<keyword evidence="9 14" id="KW-0249">Electron transport</keyword>
<evidence type="ECO:0000256" key="8">
    <source>
        <dbReference type="ARBA" id="ARBA00022764"/>
    </source>
</evidence>
<dbReference type="STRING" id="1938817.SAMN06296008_10286"/>
<feature type="chain" id="PRO_5012484130" description="SoxAX cytochrome complex subunit A" evidence="18">
    <location>
        <begin position="21"/>
        <end position="264"/>
    </location>
</feature>
<keyword evidence="4 14" id="KW-0349">Heme</keyword>
<comment type="subunit">
    <text evidence="2 14">Heterodimer of SoxA and SoxX.</text>
</comment>
<comment type="catalytic activity">
    <reaction evidence="12 14">
        <text>L-cysteinyl-[SoxY protein] + thiosulfate + 2 Fe(III)-[cytochrome c] = S-sulfosulfanyl-L-cysteinyl-[SoxY protein] + 2 Fe(II)-[cytochrome c] + 2 H(+)</text>
        <dbReference type="Rhea" id="RHEA:56720"/>
        <dbReference type="Rhea" id="RHEA-COMP:10350"/>
        <dbReference type="Rhea" id="RHEA-COMP:14328"/>
        <dbReference type="Rhea" id="RHEA-COMP:14399"/>
        <dbReference type="Rhea" id="RHEA-COMP:14691"/>
        <dbReference type="ChEBI" id="CHEBI:15378"/>
        <dbReference type="ChEBI" id="CHEBI:29033"/>
        <dbReference type="ChEBI" id="CHEBI:29034"/>
        <dbReference type="ChEBI" id="CHEBI:29950"/>
        <dbReference type="ChEBI" id="CHEBI:33542"/>
        <dbReference type="ChEBI" id="CHEBI:139321"/>
        <dbReference type="EC" id="2.8.5.2"/>
    </reaction>
</comment>
<keyword evidence="7 18" id="KW-0732">Signal</keyword>
<dbReference type="GO" id="GO:0042597">
    <property type="term" value="C:periplasmic space"/>
    <property type="evidence" value="ECO:0007669"/>
    <property type="project" value="UniProtKB-SubCell"/>
</dbReference>
<comment type="similarity">
    <text evidence="11 14">Belongs to the SoxA family.</text>
</comment>
<evidence type="ECO:0000256" key="2">
    <source>
        <dbReference type="ARBA" id="ARBA00011530"/>
    </source>
</evidence>
<dbReference type="InterPro" id="IPR036909">
    <property type="entry name" value="Cyt_c-like_dom_sf"/>
</dbReference>
<dbReference type="EMBL" id="FWXJ01000002">
    <property type="protein sequence ID" value="SMC32383.1"/>
    <property type="molecule type" value="Genomic_DNA"/>
</dbReference>
<comment type="subcellular location">
    <subcellularLocation>
        <location evidence="1 14">Periplasm</location>
    </subcellularLocation>
</comment>
<evidence type="ECO:0000256" key="15">
    <source>
        <dbReference type="PIRSR" id="PIRSR038455-1"/>
    </source>
</evidence>
<proteinExistence type="inferred from homology"/>
<dbReference type="GO" id="GO:0016740">
    <property type="term" value="F:transferase activity"/>
    <property type="evidence" value="ECO:0007669"/>
    <property type="project" value="UniProtKB-KW"/>
</dbReference>
<reference evidence="20 21" key="1">
    <citation type="submission" date="2017-04" db="EMBL/GenBank/DDBJ databases">
        <authorList>
            <person name="Afonso C.L."/>
            <person name="Miller P.J."/>
            <person name="Scott M.A."/>
            <person name="Spackman E."/>
            <person name="Goraichik I."/>
            <person name="Dimitrov K.M."/>
            <person name="Suarez D.L."/>
            <person name="Swayne D.E."/>
        </authorList>
    </citation>
    <scope>NUCLEOTIDE SEQUENCE [LARGE SCALE GENOMIC DNA]</scope>
    <source>
        <strain evidence="20 21">VK13</strain>
    </source>
</reference>
<evidence type="ECO:0000256" key="14">
    <source>
        <dbReference type="PIRNR" id="PIRNR038455"/>
    </source>
</evidence>
<evidence type="ECO:0000256" key="1">
    <source>
        <dbReference type="ARBA" id="ARBA00004418"/>
    </source>
</evidence>
<evidence type="ECO:0000256" key="10">
    <source>
        <dbReference type="ARBA" id="ARBA00023004"/>
    </source>
</evidence>
<accession>A0A1W1Y8A5</accession>
<feature type="binding site" evidence="16">
    <location>
        <position position="221"/>
    </location>
    <ligand>
        <name>substrate</name>
    </ligand>
</feature>
<evidence type="ECO:0000256" key="16">
    <source>
        <dbReference type="PIRSR" id="PIRSR038455-2"/>
    </source>
</evidence>
<dbReference type="Pfam" id="PF21342">
    <property type="entry name" value="SoxA-TsdA_cyt-c"/>
    <property type="match status" value="1"/>
</dbReference>
<evidence type="ECO:0000256" key="12">
    <source>
        <dbReference type="ARBA" id="ARBA00048077"/>
    </source>
</evidence>
<protein>
    <recommendedName>
        <fullName evidence="14">SoxAX cytochrome complex subunit A</fullName>
        <ecNumber evidence="14">2.8.5.2</ecNumber>
    </recommendedName>
    <alternativeName>
        <fullName evidence="14">Protein SoxA</fullName>
    </alternativeName>
    <alternativeName>
        <fullName evidence="14">Sulfur oxidizing protein A</fullName>
    </alternativeName>
    <alternativeName>
        <fullName evidence="14">Thiosulfate-oxidizing multienzyme system protein SoxA</fullName>
    </alternativeName>
</protein>
<feature type="active site" description="Cysteine persulfide intermediate" evidence="15">
    <location>
        <position position="225"/>
    </location>
</feature>
<dbReference type="OrthoDB" id="9808312at2"/>
<evidence type="ECO:0000256" key="13">
    <source>
        <dbReference type="ARBA" id="ARBA00048423"/>
    </source>
</evidence>
<dbReference type="RefSeq" id="WP_084282347.1">
    <property type="nucleotide sequence ID" value="NZ_FWXJ01000002.1"/>
</dbReference>
<dbReference type="NCBIfam" id="TIGR04484">
    <property type="entry name" value="thiosulf_SoxA"/>
    <property type="match status" value="1"/>
</dbReference>